<protein>
    <submittedName>
        <fullName evidence="3">Uncharacterized protein LOC113509872</fullName>
    </submittedName>
</protein>
<evidence type="ECO:0000256" key="1">
    <source>
        <dbReference type="SAM" id="SignalP"/>
    </source>
</evidence>
<dbReference type="Proteomes" id="UP001652740">
    <property type="component" value="Unplaced"/>
</dbReference>
<evidence type="ECO:0000313" key="3">
    <source>
        <dbReference type="RefSeq" id="XP_026749100.2"/>
    </source>
</evidence>
<evidence type="ECO:0000313" key="2">
    <source>
        <dbReference type="Proteomes" id="UP001652740"/>
    </source>
</evidence>
<organism evidence="2 3">
    <name type="scientific">Galleria mellonella</name>
    <name type="common">Greater wax moth</name>
    <dbReference type="NCBI Taxonomy" id="7137"/>
    <lineage>
        <taxon>Eukaryota</taxon>
        <taxon>Metazoa</taxon>
        <taxon>Ecdysozoa</taxon>
        <taxon>Arthropoda</taxon>
        <taxon>Hexapoda</taxon>
        <taxon>Insecta</taxon>
        <taxon>Pterygota</taxon>
        <taxon>Neoptera</taxon>
        <taxon>Endopterygota</taxon>
        <taxon>Lepidoptera</taxon>
        <taxon>Glossata</taxon>
        <taxon>Ditrysia</taxon>
        <taxon>Pyraloidea</taxon>
        <taxon>Pyralidae</taxon>
        <taxon>Galleriinae</taxon>
        <taxon>Galleria</taxon>
    </lineage>
</organism>
<gene>
    <name evidence="3" type="primary">LOC113509872</name>
</gene>
<feature type="signal peptide" evidence="1">
    <location>
        <begin position="1"/>
        <end position="18"/>
    </location>
</feature>
<dbReference type="InterPro" id="IPR010562">
    <property type="entry name" value="Haemolymph_juvenile_hormone-bd"/>
</dbReference>
<dbReference type="InterPro" id="IPR038606">
    <property type="entry name" value="To_sf"/>
</dbReference>
<dbReference type="KEGG" id="gmw:113509872"/>
<keyword evidence="2" id="KW-1185">Reference proteome</keyword>
<dbReference type="Pfam" id="PF06585">
    <property type="entry name" value="JHBP"/>
    <property type="match status" value="1"/>
</dbReference>
<name>A0A6J1WF36_GALME</name>
<accession>A0A6J1WF36</accession>
<dbReference type="SMART" id="SM00700">
    <property type="entry name" value="JHBP"/>
    <property type="match status" value="1"/>
</dbReference>
<keyword evidence="1" id="KW-0732">Signal</keyword>
<dbReference type="GeneID" id="113509872"/>
<dbReference type="RefSeq" id="XP_026749100.2">
    <property type="nucleotide sequence ID" value="XM_026893299.3"/>
</dbReference>
<dbReference type="AlphaFoldDB" id="A0A6J1WF36"/>
<feature type="chain" id="PRO_5045786392" evidence="1">
    <location>
        <begin position="19"/>
        <end position="239"/>
    </location>
</feature>
<sequence length="239" mass="26411">MFKLNIVLVLVFSQYALSQIVKIEQCKLSDAECIKTSQSKFLKEASRGTPDFTLKSTDPYLVPHFAHTFEKEKVQVEFKNVVATGFRNQQVTNSKFTEKNGAIDGEVDHKLDLIITGEVLLKSLESGKQVSGPITIEASLNEKLNYVLSPTTTADNKFKGLTVGAEQKQCNIIGEPKLTSSAELKNALVKELPSKLEDYDGILKDLKRLAVCMVADAVYGVHMENMRVSAADYGVYNNA</sequence>
<dbReference type="InParanoid" id="A0A6J1WF36"/>
<proteinExistence type="predicted"/>
<reference evidence="3" key="1">
    <citation type="submission" date="2025-08" db="UniProtKB">
        <authorList>
            <consortium name="RefSeq"/>
        </authorList>
    </citation>
    <scope>IDENTIFICATION</scope>
    <source>
        <tissue evidence="3">Whole larvae</tissue>
    </source>
</reference>
<dbReference type="Gene3D" id="3.15.10.30">
    <property type="entry name" value="Haemolymph juvenile hormone binding protein"/>
    <property type="match status" value="1"/>
</dbReference>